<dbReference type="EMBL" id="LWCA01000003">
    <property type="protein sequence ID" value="OAF72134.1"/>
    <property type="molecule type" value="Genomic_DNA"/>
</dbReference>
<dbReference type="PROSITE" id="PS50222">
    <property type="entry name" value="EF_HAND_2"/>
    <property type="match status" value="1"/>
</dbReference>
<dbReference type="InterPro" id="IPR002048">
    <property type="entry name" value="EF_hand_dom"/>
</dbReference>
<evidence type="ECO:0000256" key="1">
    <source>
        <dbReference type="ARBA" id="ARBA00022723"/>
    </source>
</evidence>
<name>A0A177BF72_9BILA</name>
<keyword evidence="4" id="KW-0009">Actin-binding</keyword>
<dbReference type="SUPFAM" id="SSF47576">
    <property type="entry name" value="Calponin-homology domain, CH-domain"/>
    <property type="match status" value="1"/>
</dbReference>
<dbReference type="Proteomes" id="UP000078046">
    <property type="component" value="Unassembled WGS sequence"/>
</dbReference>
<dbReference type="SMART" id="SM00150">
    <property type="entry name" value="SPEC"/>
    <property type="match status" value="3"/>
</dbReference>
<dbReference type="CDD" id="cd00051">
    <property type="entry name" value="EFh"/>
    <property type="match status" value="1"/>
</dbReference>
<feature type="domain" description="EF-hand" evidence="5">
    <location>
        <begin position="548"/>
        <end position="583"/>
    </location>
</feature>
<dbReference type="FunFam" id="1.10.238.10:FF:000004">
    <property type="entry name" value="Actinin alpha 1"/>
    <property type="match status" value="1"/>
</dbReference>
<dbReference type="SMART" id="SM01184">
    <property type="entry name" value="efhand_Ca_insen"/>
    <property type="match status" value="1"/>
</dbReference>
<dbReference type="SUPFAM" id="SSF47473">
    <property type="entry name" value="EF-hand"/>
    <property type="match status" value="1"/>
</dbReference>
<dbReference type="Pfam" id="PF00307">
    <property type="entry name" value="CH"/>
    <property type="match status" value="1"/>
</dbReference>
<comment type="caution">
    <text evidence="6">The sequence shown here is derived from an EMBL/GenBank/DDBJ whole genome shotgun (WGS) entry which is preliminary data.</text>
</comment>
<evidence type="ECO:0000313" key="7">
    <source>
        <dbReference type="Proteomes" id="UP000078046"/>
    </source>
</evidence>
<evidence type="ECO:0000256" key="2">
    <source>
        <dbReference type="ARBA" id="ARBA00022737"/>
    </source>
</evidence>
<dbReference type="SUPFAM" id="SSF46966">
    <property type="entry name" value="Spectrin repeat"/>
    <property type="match status" value="4"/>
</dbReference>
<dbReference type="GO" id="GO:0005509">
    <property type="term" value="F:calcium ion binding"/>
    <property type="evidence" value="ECO:0007669"/>
    <property type="project" value="InterPro"/>
</dbReference>
<dbReference type="PROSITE" id="PS00018">
    <property type="entry name" value="EF_HAND_1"/>
    <property type="match status" value="1"/>
</dbReference>
<reference evidence="6 7" key="1">
    <citation type="submission" date="2016-04" db="EMBL/GenBank/DDBJ databases">
        <title>The genome of Intoshia linei affirms orthonectids as highly simplified spiralians.</title>
        <authorList>
            <person name="Mikhailov K.V."/>
            <person name="Slusarev G.S."/>
            <person name="Nikitin M.A."/>
            <person name="Logacheva M.D."/>
            <person name="Penin A."/>
            <person name="Aleoshin V."/>
            <person name="Panchin Y.V."/>
        </authorList>
    </citation>
    <scope>NUCLEOTIDE SEQUENCE [LARGE SCALE GENOMIC DNA]</scope>
    <source>
        <strain evidence="6">Intl2013</strain>
        <tissue evidence="6">Whole animal</tissue>
    </source>
</reference>
<dbReference type="InterPro" id="IPR036872">
    <property type="entry name" value="CH_dom_sf"/>
</dbReference>
<evidence type="ECO:0000259" key="5">
    <source>
        <dbReference type="PROSITE" id="PS50222"/>
    </source>
</evidence>
<dbReference type="Gene3D" id="1.20.58.60">
    <property type="match status" value="4"/>
</dbReference>
<evidence type="ECO:0000256" key="4">
    <source>
        <dbReference type="ARBA" id="ARBA00023203"/>
    </source>
</evidence>
<dbReference type="InterPro" id="IPR018159">
    <property type="entry name" value="Spectrin/alpha-actinin"/>
</dbReference>
<keyword evidence="7" id="KW-1185">Reference proteome</keyword>
<sequence length="693" mass="80246">GNDLVNLEDAFKIAEEEYDIMQMMDPAEIVDLPTPDEHSVMAYVSSYYHAFSGAEKAKNAANRISKAIVKNMENERDMEDYDKIASALNEWIDIKTKELDDRPGVNDSAMLDKMFNEFREYRSNEKPPKLEEKSKLNTTFETLQTRLRLNGRSPFVPETDKLIEDINNNWKNLELAEKNHEAWLLLTKKIRDRSNFLKQKFERKATIQEQWSEGKIDAMDDSNIMNASLSELKTMIRKQDAFESELQAQEPRIRQLYLIIVELRSMEYGDFENLEFRWEEISKVWEAIQKKSGAFMHSLKERSTHLDEIDVLKLEFAKKVVLFYNWMTSSIEDLEDKFQVMTVSEMELIIRDHEEFKNVFSTSIEKLEDIKETANNTNILADKYNVTVGENEYTTLKLQDIVEKYDELEPAIKVRDEELNEAKTIQIENEKLRFQFATLAKQVNDKVNECANQISALGYNENSTSLEDQINDFSKIEETLNGFEPEMSKIADLSNNLIDAGVFDNQHTTLTIGSVLINWHQQKNNISRTINEINNQILMRDTKGLKEEEIQEYRRSFLHFDKNKTKALDSDEFKSCLISLGRLDVNDDTDKNYGNILADVDPKSTGSVSFSSFMNFMSKERGEANTADQIINSFKIIAGDKPYITADIIKRELPPDQAEYCIVKMLPYEGTDGPEDAYDYNSFSSALYNEASF</sequence>
<protein>
    <submittedName>
        <fullName evidence="6">F-actin cross-linking protein</fullName>
    </submittedName>
</protein>
<dbReference type="PANTHER" id="PTHR11915">
    <property type="entry name" value="SPECTRIN/FILAMIN RELATED CYTOSKELETAL PROTEIN"/>
    <property type="match status" value="1"/>
</dbReference>
<dbReference type="InterPro" id="IPR011992">
    <property type="entry name" value="EF-hand-dom_pair"/>
</dbReference>
<dbReference type="InterPro" id="IPR018247">
    <property type="entry name" value="EF_Hand_1_Ca_BS"/>
</dbReference>
<dbReference type="CDD" id="cd00176">
    <property type="entry name" value="SPEC"/>
    <property type="match status" value="2"/>
</dbReference>
<dbReference type="AlphaFoldDB" id="A0A177BF72"/>
<dbReference type="InterPro" id="IPR014837">
    <property type="entry name" value="EF-hand_Ca_insen"/>
</dbReference>
<dbReference type="Gene3D" id="1.10.418.10">
    <property type="entry name" value="Calponin-like domain"/>
    <property type="match status" value="1"/>
</dbReference>
<dbReference type="Gene3D" id="1.10.238.10">
    <property type="entry name" value="EF-hand"/>
    <property type="match status" value="2"/>
</dbReference>
<dbReference type="Pfam" id="PF08726">
    <property type="entry name" value="EFhand_Ca_insen"/>
    <property type="match status" value="1"/>
</dbReference>
<dbReference type="OrthoDB" id="18853at2759"/>
<organism evidence="6 7">
    <name type="scientific">Intoshia linei</name>
    <dbReference type="NCBI Taxonomy" id="1819745"/>
    <lineage>
        <taxon>Eukaryota</taxon>
        <taxon>Metazoa</taxon>
        <taxon>Spiralia</taxon>
        <taxon>Lophotrochozoa</taxon>
        <taxon>Mesozoa</taxon>
        <taxon>Orthonectida</taxon>
        <taxon>Rhopaluridae</taxon>
        <taxon>Intoshia</taxon>
    </lineage>
</organism>
<keyword evidence="2" id="KW-0677">Repeat</keyword>
<dbReference type="InterPro" id="IPR001715">
    <property type="entry name" value="CH_dom"/>
</dbReference>
<feature type="non-terminal residue" evidence="6">
    <location>
        <position position="1"/>
    </location>
</feature>
<keyword evidence="3" id="KW-0106">Calcium</keyword>
<dbReference type="Pfam" id="PF00435">
    <property type="entry name" value="Spectrin"/>
    <property type="match status" value="3"/>
</dbReference>
<gene>
    <name evidence="6" type="ORF">A3Q56_00075</name>
</gene>
<dbReference type="GO" id="GO:0003779">
    <property type="term" value="F:actin binding"/>
    <property type="evidence" value="ECO:0007669"/>
    <property type="project" value="UniProtKB-KW"/>
</dbReference>
<dbReference type="InterPro" id="IPR002017">
    <property type="entry name" value="Spectrin_repeat"/>
</dbReference>
<proteinExistence type="predicted"/>
<evidence type="ECO:0000256" key="3">
    <source>
        <dbReference type="ARBA" id="ARBA00022837"/>
    </source>
</evidence>
<evidence type="ECO:0000313" key="6">
    <source>
        <dbReference type="EMBL" id="OAF72134.1"/>
    </source>
</evidence>
<keyword evidence="1" id="KW-0479">Metal-binding</keyword>
<accession>A0A177BF72</accession>